<gene>
    <name evidence="15" type="primary">otnK</name>
    <name evidence="15" type="ORF">ACFSKO_09725</name>
</gene>
<proteinExistence type="inferred from homology"/>
<evidence type="ECO:0000259" key="14">
    <source>
        <dbReference type="Pfam" id="PF17042"/>
    </source>
</evidence>
<dbReference type="Pfam" id="PF07005">
    <property type="entry name" value="SBD_N"/>
    <property type="match status" value="1"/>
</dbReference>
<evidence type="ECO:0000256" key="2">
    <source>
        <dbReference type="ARBA" id="ARBA00022679"/>
    </source>
</evidence>
<evidence type="ECO:0000256" key="9">
    <source>
        <dbReference type="ARBA" id="ARBA00037335"/>
    </source>
</evidence>
<name>A0ABW5BM39_9PROT</name>
<feature type="domain" description="Four-carbon acid sugar kinase nucleotide binding" evidence="14">
    <location>
        <begin position="262"/>
        <end position="419"/>
    </location>
</feature>
<reference evidence="16" key="1">
    <citation type="journal article" date="2019" name="Int. J. Syst. Evol. Microbiol.">
        <title>The Global Catalogue of Microorganisms (GCM) 10K type strain sequencing project: providing services to taxonomists for standard genome sequencing and annotation.</title>
        <authorList>
            <consortium name="The Broad Institute Genomics Platform"/>
            <consortium name="The Broad Institute Genome Sequencing Center for Infectious Disease"/>
            <person name="Wu L."/>
            <person name="Ma J."/>
        </authorList>
    </citation>
    <scope>NUCLEOTIDE SEQUENCE [LARGE SCALE GENOMIC DNA]</scope>
    <source>
        <strain evidence="16">CGMCC 4.7192</strain>
    </source>
</reference>
<dbReference type="InterPro" id="IPR037051">
    <property type="entry name" value="4-carb_acid_sugar_kinase_N_sf"/>
</dbReference>
<evidence type="ECO:0000256" key="5">
    <source>
        <dbReference type="ARBA" id="ARBA00022840"/>
    </source>
</evidence>
<dbReference type="SUPFAM" id="SSF142764">
    <property type="entry name" value="YgbK-like"/>
    <property type="match status" value="1"/>
</dbReference>
<comment type="catalytic activity">
    <reaction evidence="7">
        <text>3-dehydro-L-erythronate + ATP = 3-dehydro-4-O-phospho-L-erythronate + ADP + H(+)</text>
        <dbReference type="Rhea" id="RHEA:52552"/>
        <dbReference type="ChEBI" id="CHEBI:15378"/>
        <dbReference type="ChEBI" id="CHEBI:30616"/>
        <dbReference type="ChEBI" id="CHEBI:136592"/>
        <dbReference type="ChEBI" id="CHEBI:136670"/>
        <dbReference type="ChEBI" id="CHEBI:456216"/>
        <dbReference type="EC" id="2.7.1.217"/>
    </reaction>
</comment>
<keyword evidence="2 15" id="KW-0808">Transferase</keyword>
<evidence type="ECO:0000256" key="4">
    <source>
        <dbReference type="ARBA" id="ARBA00022777"/>
    </source>
</evidence>
<dbReference type="RefSeq" id="WP_380250939.1">
    <property type="nucleotide sequence ID" value="NZ_JBHUII010000004.1"/>
</dbReference>
<protein>
    <recommendedName>
        <fullName evidence="11">3-oxo-tetronate kinase</fullName>
        <ecNumber evidence="10">2.7.1.217</ecNumber>
    </recommendedName>
    <alternativeName>
        <fullName evidence="12">3-dehydrotetronate 4-kinase</fullName>
    </alternativeName>
</protein>
<comment type="caution">
    <text evidence="15">The sequence shown here is derived from an EMBL/GenBank/DDBJ whole genome shotgun (WGS) entry which is preliminary data.</text>
</comment>
<feature type="domain" description="Four-carbon acid sugar kinase N-terminal" evidence="13">
    <location>
        <begin position="5"/>
        <end position="235"/>
    </location>
</feature>
<comment type="similarity">
    <text evidence="1">Belongs to the four-carbon acid sugar kinase family.</text>
</comment>
<keyword evidence="16" id="KW-1185">Reference proteome</keyword>
<evidence type="ECO:0000256" key="8">
    <source>
        <dbReference type="ARBA" id="ARBA00036346"/>
    </source>
</evidence>
<evidence type="ECO:0000256" key="3">
    <source>
        <dbReference type="ARBA" id="ARBA00022741"/>
    </source>
</evidence>
<dbReference type="InterPro" id="IPR031475">
    <property type="entry name" value="NBD_C"/>
</dbReference>
<keyword evidence="6" id="KW-0119">Carbohydrate metabolism</keyword>
<accession>A0ABW5BM39</accession>
<evidence type="ECO:0000313" key="16">
    <source>
        <dbReference type="Proteomes" id="UP001597294"/>
    </source>
</evidence>
<dbReference type="EMBL" id="JBHUII010000004">
    <property type="protein sequence ID" value="MFD2205891.1"/>
    <property type="molecule type" value="Genomic_DNA"/>
</dbReference>
<dbReference type="EC" id="2.7.1.217" evidence="10"/>
<evidence type="ECO:0000256" key="11">
    <source>
        <dbReference type="ARBA" id="ARBA00039461"/>
    </source>
</evidence>
<dbReference type="InterPro" id="IPR042213">
    <property type="entry name" value="NBD_C_sf"/>
</dbReference>
<dbReference type="InterPro" id="IPR010737">
    <property type="entry name" value="4-carb_acid_sugar_kinase_N"/>
</dbReference>
<dbReference type="InterPro" id="IPR050007">
    <property type="entry name" value="OtnK"/>
</dbReference>
<keyword evidence="5" id="KW-0067">ATP-binding</keyword>
<sequence length="438" mass="47335">MSIVLGCIADDLTGATDLAMILVQAGMKTVQIVGMPDENTPVPDAEAVVVALKSRTTNSYDAIRMSLIACDWLQKAGAKQIFFKYCSTFDSTKEGNIGPVTDALLEKLGCSDTIACPAFPENGRTVYRGYLFVNEGLLSESSLRNHPLTPMNDPNLKRVLAAQSKSHITNIFFEDVEKGPEAISQAMKIRVKSQEKTVPVIHIIDALNDNHLQSIGQACQGMALITGGSALAQGLPDNFRKTGWLPNFIKKASFSPPLGSSVILSGSCSEATRAQVEYAKSRIPHFRLDAFDILEKKPVVEQALEWAEQAMKADDPIMFYSSADPEIITRIQKERGRVEVGSRVEAVIGKIAHGLKKIGARRFVVAGGETSGAVIDALGVKTMEIGPPIDPGVPWTISDGTPSLALALKSGNFGTEDFFLKAVSQLKKSDEIEKERAK</sequence>
<keyword evidence="3" id="KW-0547">Nucleotide-binding</keyword>
<evidence type="ECO:0000256" key="7">
    <source>
        <dbReference type="ARBA" id="ARBA00035898"/>
    </source>
</evidence>
<dbReference type="NCBIfam" id="NF043035">
    <property type="entry name" value="OxoTetrKin"/>
    <property type="match status" value="1"/>
</dbReference>
<comment type="function">
    <text evidence="9">Catalyzes the ATP-dependent phosphorylation of 3-oxo-tetronate to 3-oxo-tetronate 4-phosphate.</text>
</comment>
<dbReference type="Pfam" id="PF17042">
    <property type="entry name" value="NBD_C"/>
    <property type="match status" value="1"/>
</dbReference>
<dbReference type="Gene3D" id="3.40.980.20">
    <property type="entry name" value="Four-carbon acid sugar kinase, nucleotide binding domain"/>
    <property type="match status" value="1"/>
</dbReference>
<organism evidence="15 16">
    <name type="scientific">Kiloniella antarctica</name>
    <dbReference type="NCBI Taxonomy" id="1550907"/>
    <lineage>
        <taxon>Bacteria</taxon>
        <taxon>Pseudomonadati</taxon>
        <taxon>Pseudomonadota</taxon>
        <taxon>Alphaproteobacteria</taxon>
        <taxon>Rhodospirillales</taxon>
        <taxon>Kiloniellaceae</taxon>
        <taxon>Kiloniella</taxon>
    </lineage>
</organism>
<dbReference type="Gene3D" id="3.40.50.10840">
    <property type="entry name" value="Putative sugar-binding, N-terminal domain"/>
    <property type="match status" value="1"/>
</dbReference>
<evidence type="ECO:0000256" key="12">
    <source>
        <dbReference type="ARBA" id="ARBA00041377"/>
    </source>
</evidence>
<evidence type="ECO:0000259" key="13">
    <source>
        <dbReference type="Pfam" id="PF07005"/>
    </source>
</evidence>
<evidence type="ECO:0000256" key="10">
    <source>
        <dbReference type="ARBA" id="ARBA00039095"/>
    </source>
</evidence>
<evidence type="ECO:0000313" key="15">
    <source>
        <dbReference type="EMBL" id="MFD2205891.1"/>
    </source>
</evidence>
<comment type="catalytic activity">
    <reaction evidence="8">
        <text>3-dehydro-D-erythronate + ATP = 3-dehydro-4-O-phospho-D-erythronate + ADP + H(+)</text>
        <dbReference type="Rhea" id="RHEA:52556"/>
        <dbReference type="ChEBI" id="CHEBI:15378"/>
        <dbReference type="ChEBI" id="CHEBI:30616"/>
        <dbReference type="ChEBI" id="CHEBI:57958"/>
        <dbReference type="ChEBI" id="CHEBI:136593"/>
        <dbReference type="ChEBI" id="CHEBI:456216"/>
        <dbReference type="EC" id="2.7.1.217"/>
    </reaction>
</comment>
<evidence type="ECO:0000256" key="1">
    <source>
        <dbReference type="ARBA" id="ARBA00005715"/>
    </source>
</evidence>
<dbReference type="Proteomes" id="UP001597294">
    <property type="component" value="Unassembled WGS sequence"/>
</dbReference>
<evidence type="ECO:0000256" key="6">
    <source>
        <dbReference type="ARBA" id="ARBA00023277"/>
    </source>
</evidence>
<keyword evidence="4 15" id="KW-0418">Kinase</keyword>
<dbReference type="GO" id="GO:0016301">
    <property type="term" value="F:kinase activity"/>
    <property type="evidence" value="ECO:0007669"/>
    <property type="project" value="UniProtKB-KW"/>
</dbReference>